<evidence type="ECO:0000313" key="1">
    <source>
        <dbReference type="EMBL" id="HJF48639.1"/>
    </source>
</evidence>
<dbReference type="AlphaFoldDB" id="A0A921KPL0"/>
<dbReference type="InterPro" id="IPR019587">
    <property type="entry name" value="Polyketide_cyclase/dehydratase"/>
</dbReference>
<sequence length="164" mass="18591">MEFTVVLTIAQPRHRVIELLSDPAHHPSWLRGLVAHELVEGREGHVGAVSRVEMRSGSSTMEARETITRRDPEQLEDLPADVVVHYERELLAEGMWSAAKEHLHDLGDGTTLWESENEYRFSALPMRLLAPLMRGAFRKQTLAHMEDFRAFAEHGTNVRESGEG</sequence>
<reference evidence="1" key="2">
    <citation type="submission" date="2021-09" db="EMBL/GenBank/DDBJ databases">
        <authorList>
            <person name="Gilroy R."/>
        </authorList>
    </citation>
    <scope>NUCLEOTIDE SEQUENCE</scope>
    <source>
        <strain evidence="1">1647</strain>
    </source>
</reference>
<reference evidence="1" key="1">
    <citation type="journal article" date="2021" name="PeerJ">
        <title>Extensive microbial diversity within the chicken gut microbiome revealed by metagenomics and culture.</title>
        <authorList>
            <person name="Gilroy R."/>
            <person name="Ravi A."/>
            <person name="Getino M."/>
            <person name="Pursley I."/>
            <person name="Horton D.L."/>
            <person name="Alikhan N.F."/>
            <person name="Baker D."/>
            <person name="Gharbi K."/>
            <person name="Hall N."/>
            <person name="Watson M."/>
            <person name="Adriaenssens E.M."/>
            <person name="Foster-Nyarko E."/>
            <person name="Jarju S."/>
            <person name="Secka A."/>
            <person name="Antonio M."/>
            <person name="Oren A."/>
            <person name="Chaudhuri R.R."/>
            <person name="La Ragione R."/>
            <person name="Hildebrand F."/>
            <person name="Pallen M.J."/>
        </authorList>
    </citation>
    <scope>NUCLEOTIDE SEQUENCE</scope>
    <source>
        <strain evidence="1">1647</strain>
    </source>
</reference>
<proteinExistence type="predicted"/>
<evidence type="ECO:0000313" key="2">
    <source>
        <dbReference type="Proteomes" id="UP000775129"/>
    </source>
</evidence>
<name>A0A921KPL0_9MICO</name>
<dbReference type="Pfam" id="PF10604">
    <property type="entry name" value="Polyketide_cyc2"/>
    <property type="match status" value="1"/>
</dbReference>
<dbReference type="CDD" id="cd07812">
    <property type="entry name" value="SRPBCC"/>
    <property type="match status" value="1"/>
</dbReference>
<protein>
    <submittedName>
        <fullName evidence="1">SRPBCC family protein</fullName>
    </submittedName>
</protein>
<organism evidence="1 2">
    <name type="scientific">Brachybacterium paraconglomeratum</name>
    <dbReference type="NCBI Taxonomy" id="173362"/>
    <lineage>
        <taxon>Bacteria</taxon>
        <taxon>Bacillati</taxon>
        <taxon>Actinomycetota</taxon>
        <taxon>Actinomycetes</taxon>
        <taxon>Micrococcales</taxon>
        <taxon>Dermabacteraceae</taxon>
        <taxon>Brachybacterium</taxon>
    </lineage>
</organism>
<comment type="caution">
    <text evidence="1">The sequence shown here is derived from an EMBL/GenBank/DDBJ whole genome shotgun (WGS) entry which is preliminary data.</text>
</comment>
<dbReference type="Gene3D" id="3.30.530.20">
    <property type="match status" value="1"/>
</dbReference>
<dbReference type="EMBL" id="DYWO01000072">
    <property type="protein sequence ID" value="HJF48639.1"/>
    <property type="molecule type" value="Genomic_DNA"/>
</dbReference>
<gene>
    <name evidence="1" type="ORF">K8W24_02395</name>
</gene>
<dbReference type="SUPFAM" id="SSF55961">
    <property type="entry name" value="Bet v1-like"/>
    <property type="match status" value="1"/>
</dbReference>
<dbReference type="Proteomes" id="UP000775129">
    <property type="component" value="Unassembled WGS sequence"/>
</dbReference>
<dbReference type="InterPro" id="IPR023393">
    <property type="entry name" value="START-like_dom_sf"/>
</dbReference>
<accession>A0A921KPL0</accession>